<keyword evidence="4" id="KW-0234">DNA repair</keyword>
<evidence type="ECO:0000256" key="6">
    <source>
        <dbReference type="SAM" id="MobiDB-lite"/>
    </source>
</evidence>
<feature type="compositionally biased region" description="Basic and acidic residues" evidence="6">
    <location>
        <begin position="395"/>
        <end position="408"/>
    </location>
</feature>
<evidence type="ECO:0000256" key="5">
    <source>
        <dbReference type="ARBA" id="ARBA00023242"/>
    </source>
</evidence>
<feature type="region of interest" description="Disordered" evidence="6">
    <location>
        <begin position="221"/>
        <end position="245"/>
    </location>
</feature>
<dbReference type="GeneTree" id="ENSGT00390000010591"/>
<keyword evidence="3" id="KW-0378">Hydrolase</keyword>
<dbReference type="GO" id="GO:0005634">
    <property type="term" value="C:nucleus"/>
    <property type="evidence" value="ECO:0007669"/>
    <property type="project" value="UniProtKB-SubCell"/>
</dbReference>
<dbReference type="InParanoid" id="A0A6I8QPM3"/>
<keyword evidence="5" id="KW-0539">Nucleus</keyword>
<dbReference type="Gene3D" id="2.60.200.20">
    <property type="match status" value="1"/>
</dbReference>
<feature type="compositionally biased region" description="Basic and acidic residues" evidence="6">
    <location>
        <begin position="292"/>
        <end position="303"/>
    </location>
</feature>
<dbReference type="PANTHER" id="PTHR21315">
    <property type="entry name" value="APRATAXIN AND PNK-LIKE FACTOR-RELATED"/>
    <property type="match status" value="1"/>
</dbReference>
<dbReference type="CDD" id="cd22717">
    <property type="entry name" value="FHA_APLF"/>
    <property type="match status" value="1"/>
</dbReference>
<feature type="domain" description="PBZ-type" evidence="7">
    <location>
        <begin position="414"/>
        <end position="438"/>
    </location>
</feature>
<dbReference type="Xenbase" id="XB-GENE-962442">
    <property type="gene designation" value="aplf"/>
</dbReference>
<feature type="compositionally biased region" description="Acidic residues" evidence="6">
    <location>
        <begin position="473"/>
        <end position="518"/>
    </location>
</feature>
<dbReference type="InterPro" id="IPR041388">
    <property type="entry name" value="FHA_2"/>
</dbReference>
<evidence type="ECO:0000256" key="2">
    <source>
        <dbReference type="ARBA" id="ARBA00022763"/>
    </source>
</evidence>
<evidence type="ECO:0000259" key="8">
    <source>
        <dbReference type="Pfam" id="PF17913"/>
    </source>
</evidence>
<dbReference type="GO" id="GO:0006302">
    <property type="term" value="P:double-strand break repair"/>
    <property type="evidence" value="ECO:0007669"/>
    <property type="project" value="InterPro"/>
</dbReference>
<dbReference type="FunFam" id="2.60.200.20:FF:000061">
    <property type="entry name" value="Zgc:165656 protein"/>
    <property type="match status" value="1"/>
</dbReference>
<dbReference type="Pfam" id="PF10283">
    <property type="entry name" value="zf-CCHH"/>
    <property type="match status" value="2"/>
</dbReference>
<accession>A0A6I8QPM3</accession>
<dbReference type="InterPro" id="IPR019406">
    <property type="entry name" value="APLF_PBZ"/>
</dbReference>
<proteinExistence type="predicted"/>
<dbReference type="Pfam" id="PF17913">
    <property type="entry name" value="FHA_2"/>
    <property type="match status" value="1"/>
</dbReference>
<feature type="domain" description="PNK FHA" evidence="8">
    <location>
        <begin position="15"/>
        <end position="63"/>
    </location>
</feature>
<dbReference type="SUPFAM" id="SSF49879">
    <property type="entry name" value="SMAD/FHA domain"/>
    <property type="match status" value="1"/>
</dbReference>
<feature type="region of interest" description="Disordered" evidence="6">
    <location>
        <begin position="124"/>
        <end position="165"/>
    </location>
</feature>
<evidence type="ECO:0000256" key="4">
    <source>
        <dbReference type="ARBA" id="ARBA00023204"/>
    </source>
</evidence>
<dbReference type="InterPro" id="IPR039253">
    <property type="entry name" value="APLF"/>
</dbReference>
<dbReference type="Bgee" id="ENSXETG00000025938">
    <property type="expression patterns" value="Expressed in testis and 14 other cell types or tissues"/>
</dbReference>
<feature type="region of interest" description="Disordered" evidence="6">
    <location>
        <begin position="395"/>
        <end position="452"/>
    </location>
</feature>
<dbReference type="FunCoup" id="A0A6I8QPM3">
    <property type="interactions" value="2321"/>
</dbReference>
<protein>
    <submittedName>
        <fullName evidence="9">Aprataxin and PNKP like factor</fullName>
    </submittedName>
</protein>
<evidence type="ECO:0000313" key="9">
    <source>
        <dbReference type="Ensembl" id="ENSXETP00000071571"/>
    </source>
</evidence>
<dbReference type="Ensembl" id="ENSXETT00000100826">
    <property type="protein sequence ID" value="ENSXETP00000071571"/>
    <property type="gene ID" value="ENSXETG00000025938"/>
</dbReference>
<dbReference type="InterPro" id="IPR008984">
    <property type="entry name" value="SMAD_FHA_dom_sf"/>
</dbReference>
<dbReference type="GO" id="GO:0003906">
    <property type="term" value="F:DNA-(apurinic or apyrimidinic site) endonuclease activity"/>
    <property type="evidence" value="ECO:0007669"/>
    <property type="project" value="InterPro"/>
</dbReference>
<feature type="compositionally biased region" description="Basic residues" evidence="6">
    <location>
        <begin position="437"/>
        <end position="452"/>
    </location>
</feature>
<dbReference type="GO" id="GO:0008408">
    <property type="term" value="F:3'-5' exonuclease activity"/>
    <property type="evidence" value="ECO:0007669"/>
    <property type="project" value="InterPro"/>
</dbReference>
<organism evidence="9">
    <name type="scientific">Xenopus tropicalis</name>
    <name type="common">Western clawed frog</name>
    <name type="synonym">Silurana tropicalis</name>
    <dbReference type="NCBI Taxonomy" id="8364"/>
    <lineage>
        <taxon>Eukaryota</taxon>
        <taxon>Metazoa</taxon>
        <taxon>Chordata</taxon>
        <taxon>Craniata</taxon>
        <taxon>Vertebrata</taxon>
        <taxon>Euteleostomi</taxon>
        <taxon>Amphibia</taxon>
        <taxon>Batrachia</taxon>
        <taxon>Anura</taxon>
        <taxon>Pipoidea</taxon>
        <taxon>Pipidae</taxon>
        <taxon>Xenopodinae</taxon>
        <taxon>Xenopus</taxon>
        <taxon>Silurana</taxon>
    </lineage>
</organism>
<evidence type="ECO:0000256" key="1">
    <source>
        <dbReference type="ARBA" id="ARBA00004123"/>
    </source>
</evidence>
<name>A0A6I8QPM3_XENTR</name>
<gene>
    <name evidence="9" type="primary">aplf</name>
</gene>
<feature type="domain" description="PBZ-type" evidence="7">
    <location>
        <begin position="372"/>
        <end position="397"/>
    </location>
</feature>
<feature type="compositionally biased region" description="Polar residues" evidence="6">
    <location>
        <begin position="308"/>
        <end position="341"/>
    </location>
</feature>
<reference evidence="9" key="2">
    <citation type="submission" date="2020-05" db="UniProtKB">
        <authorList>
            <consortium name="Ensembl"/>
        </authorList>
    </citation>
    <scope>IDENTIFICATION</scope>
</reference>
<evidence type="ECO:0000259" key="7">
    <source>
        <dbReference type="Pfam" id="PF10283"/>
    </source>
</evidence>
<sequence>MSGFRLEAVGGGECVSLPKGETMIGRGPFLTISDKRVSRSHALLEVVDGKLRIKPVHVNPCFYQGPGGNTFIPLEKDKWHWLHSGDCFSLLPDKYTFKVIADTSTEESTERNVHITNKTSEIADNPSCSLDTTKTRDEEPSCSAWGAKKPYPNPASDAQGEKTKSLLNSQAQPVCSATCSLLYRLFSADNKISSEMASFVQRKRVLPDWMLHDDLEIKSLSSPTSKAGKKKRIGREKTITTSNADRSISSNKCLAPSSIKEPQEEACVTKKGTLESQVSPGTLCTGLLTKTPSEKSNDDDKNNCLDVESNQNIKEVTNRYSENRQSNSTSVKQIKASTSKTSHNDDLSLSPEEDESSEKANFNGGHEAVNRRTPCMYGENCYRKNPAHFEEFCHPGDRDYDNTEKGSQDDSDERPECPYGTDCYRKNPQHKLEYKHTKPPGKGGRRLRKRPAKKVTILHPGILFSLTRKSVLDDDSDNDGDPNEYDLEDSFLDDDEEEDFDNTDEDSDWMPDSEEKDTEDMKLLVKEAKKFVKGKH</sequence>
<dbReference type="PANTHER" id="PTHR21315:SF2">
    <property type="entry name" value="APRATAXIN AND PNK-LIKE FACTOR"/>
    <property type="match status" value="1"/>
</dbReference>
<evidence type="ECO:0000256" key="3">
    <source>
        <dbReference type="ARBA" id="ARBA00022801"/>
    </source>
</evidence>
<feature type="region of interest" description="Disordered" evidence="6">
    <location>
        <begin position="471"/>
        <end position="520"/>
    </location>
</feature>
<reference evidence="9" key="1">
    <citation type="journal article" date="2010" name="Science">
        <title>The genome of the Western clawed frog Xenopus tropicalis.</title>
        <authorList>
            <person name="Hellsten U."/>
            <person name="Harland R.M."/>
            <person name="Gilchrist M.J."/>
            <person name="Hendrix D."/>
            <person name="Jurka J."/>
            <person name="Kapitonov V."/>
            <person name="Ovcharenko I."/>
            <person name="Putnam N.H."/>
            <person name="Shu S."/>
            <person name="Taher L."/>
            <person name="Blitz I.L."/>
            <person name="Blumberg B."/>
            <person name="Dichmann D.S."/>
            <person name="Dubchak I."/>
            <person name="Amaya E."/>
            <person name="Detter J.C."/>
            <person name="Fletcher R."/>
            <person name="Gerhard D.S."/>
            <person name="Goodstein D."/>
            <person name="Graves T."/>
            <person name="Grigoriev I.V."/>
            <person name="Grimwood J."/>
            <person name="Kawashima T."/>
            <person name="Lindquist E."/>
            <person name="Lucas S.M."/>
            <person name="Mead P.E."/>
            <person name="Mitros T."/>
            <person name="Ogino H."/>
            <person name="Ohta Y."/>
            <person name="Poliakov A.V."/>
            <person name="Pollet N."/>
            <person name="Robert J."/>
            <person name="Salamov A."/>
            <person name="Sater A.K."/>
            <person name="Schmutz J."/>
            <person name="Terry A."/>
            <person name="Vize P.D."/>
            <person name="Warren W.C."/>
            <person name="Wells D."/>
            <person name="Wills A."/>
            <person name="Wilson R.K."/>
            <person name="Zimmerman L.B."/>
            <person name="Zorn A.M."/>
            <person name="Grainger R."/>
            <person name="Grammer T."/>
            <person name="Khokha M.K."/>
            <person name="Richardson P.M."/>
            <person name="Rokhsar D.S."/>
        </authorList>
    </citation>
    <scope>NUCLEOTIDE SEQUENCE [LARGE SCALE GENOMIC DNA]</scope>
    <source>
        <strain evidence="9">Nigerian</strain>
    </source>
</reference>
<dbReference type="AlphaFoldDB" id="A0A6I8QPM3"/>
<keyword evidence="2" id="KW-0227">DNA damage</keyword>
<comment type="subcellular location">
    <subcellularLocation>
        <location evidence="1">Nucleus</location>
    </subcellularLocation>
</comment>
<feature type="region of interest" description="Disordered" evidence="6">
    <location>
        <begin position="281"/>
        <end position="370"/>
    </location>
</feature>